<keyword evidence="1" id="KW-0614">Plasmid</keyword>
<sequence>MVSLNRRPQAAITSVVFACVVFQQGAGLINHRLSAGDAFRDDEAVITGGPLTFPQCLFSGLNQGRQQFSRDGHLAVFAHVADNLHHRGGRNTGFSPLVFRDVLHARQDGPDFMIGQRNFHTVSQCLNLFRRPDNQHQRRVSRILCFQLPAERFACSVHFVSPLIFEARIQFKNFGICLHEQAIGAIQRLACQAFDEHIGIKATAMLHIVQPGPKVTHGIGHLRHFSTKVFVSGIVHLRSLRFKPVIIRGPLLHGPLHGGQSLLSGTVILFKQLDTDIPASGLKGSHTG</sequence>
<reference evidence="1" key="1">
    <citation type="journal article" date="2017" name="Clin. Microbiol. Infect.">
        <title>ST405 NDM-5 producing Escherichia coli in Northern Italy: the first two clinical cases.</title>
        <authorList>
            <person name="Bitar I."/>
            <person name="Piazza A."/>
            <person name="Gaiarsa S."/>
            <person name="Villa L."/>
            <person name="Pedroni P."/>
            <person name="Oliva E."/>
            <person name="Nucleo E."/>
            <person name="Pagani L."/>
            <person name="Carattoli A."/>
            <person name="Migliavacca R."/>
        </authorList>
    </citation>
    <scope>NUCLEOTIDE SEQUENCE</scope>
    <source>
        <plasmid evidence="1">pNDM5-IBAC</plasmid>
    </source>
</reference>
<proteinExistence type="predicted"/>
<dbReference type="PROSITE" id="PS51257">
    <property type="entry name" value="PROKAR_LIPOPROTEIN"/>
    <property type="match status" value="1"/>
</dbReference>
<protein>
    <submittedName>
        <fullName evidence="1">Uncharacterized protein</fullName>
    </submittedName>
</protein>
<organism evidence="1">
    <name type="scientific">Escherichia coli</name>
    <dbReference type="NCBI Taxonomy" id="562"/>
    <lineage>
        <taxon>Bacteria</taxon>
        <taxon>Pseudomonadati</taxon>
        <taxon>Pseudomonadota</taxon>
        <taxon>Gammaproteobacteria</taxon>
        <taxon>Enterobacterales</taxon>
        <taxon>Enterobacteriaceae</taxon>
        <taxon>Escherichia</taxon>
    </lineage>
</organism>
<dbReference type="EMBL" id="KY463220">
    <property type="protein sequence ID" value="AQY75727.1"/>
    <property type="molecule type" value="Genomic_DNA"/>
</dbReference>
<geneLocation type="plasmid" evidence="1">
    <name>pNDM5-IBAC</name>
</geneLocation>
<dbReference type="AlphaFoldDB" id="A0A1U9X4K2"/>
<name>A0A1U9X4K2_ECOLX</name>
<accession>A0A1U9X4K2</accession>
<evidence type="ECO:0000313" key="1">
    <source>
        <dbReference type="EMBL" id="AQY75727.1"/>
    </source>
</evidence>